<sequence>MKKKIVAMILVLACVTGIYAPENAWEAPVTVEASTQKGKKTPSIQKVYNAVKKAYGDDYIPSEKVSKKELKERYGISSKWYSAAIAEVPMISANADTLVIVKAKNAASKKKIRSALKKYREELIQDTCQYPMNQLKIQASKVYVKGNYVCFIMLGTISNKQEEQSEDKVIAAYKKQNEKAVKAISKLYK</sequence>
<evidence type="ECO:0000313" key="3">
    <source>
        <dbReference type="EMBL" id="CUM98272.1"/>
    </source>
</evidence>
<keyword evidence="1" id="KW-0732">Signal</keyword>
<name>A0A0M6WLE8_9FIRM</name>
<feature type="signal peptide" evidence="1">
    <location>
        <begin position="1"/>
        <end position="20"/>
    </location>
</feature>
<reference evidence="4" key="2">
    <citation type="submission" date="2015-05" db="EMBL/GenBank/DDBJ databases">
        <authorList>
            <consortium name="Pathogen Informatics"/>
        </authorList>
    </citation>
    <scope>NUCLEOTIDE SEQUENCE [LARGE SCALE GENOMIC DNA]</scope>
    <source>
        <strain evidence="3 5">2789STDY5608863</strain>
        <strain evidence="4">M72</strain>
    </source>
</reference>
<organism evidence="2 4">
    <name type="scientific">Roseburia faecis</name>
    <dbReference type="NCBI Taxonomy" id="301302"/>
    <lineage>
        <taxon>Bacteria</taxon>
        <taxon>Bacillati</taxon>
        <taxon>Bacillota</taxon>
        <taxon>Clostridia</taxon>
        <taxon>Lachnospirales</taxon>
        <taxon>Lachnospiraceae</taxon>
        <taxon>Roseburia</taxon>
    </lineage>
</organism>
<evidence type="ECO:0000256" key="1">
    <source>
        <dbReference type="SAM" id="SignalP"/>
    </source>
</evidence>
<dbReference type="STRING" id="301302.ERS852420_01951"/>
<evidence type="ECO:0000313" key="4">
    <source>
        <dbReference type="Proteomes" id="UP000049979"/>
    </source>
</evidence>
<protein>
    <recommendedName>
        <fullName evidence="6">DUF4358 domain-containing protein</fullName>
    </recommendedName>
</protein>
<feature type="chain" id="PRO_5041793771" description="DUF4358 domain-containing protein" evidence="1">
    <location>
        <begin position="21"/>
        <end position="189"/>
    </location>
</feature>
<reference evidence="2" key="1">
    <citation type="submission" date="2015-05" db="EMBL/GenBank/DDBJ databases">
        <authorList>
            <person name="Wang D.B."/>
            <person name="Wang M."/>
        </authorList>
    </citation>
    <scope>NUCLEOTIDE SEQUENCE [LARGE SCALE GENOMIC DNA]</scope>
    <source>
        <strain evidence="2">M72</strain>
    </source>
</reference>
<dbReference type="EMBL" id="CVRR01000013">
    <property type="protein sequence ID" value="CRL36620.1"/>
    <property type="molecule type" value="Genomic_DNA"/>
</dbReference>
<dbReference type="AlphaFoldDB" id="A0A0M6WLE8"/>
<gene>
    <name evidence="3" type="ORF">ERS852420_01951</name>
    <name evidence="2" type="ORF">M72_26711</name>
</gene>
<evidence type="ECO:0008006" key="6">
    <source>
        <dbReference type="Google" id="ProtNLM"/>
    </source>
</evidence>
<accession>A0A0M6WLE8</accession>
<dbReference type="Proteomes" id="UP000095495">
    <property type="component" value="Unassembled WGS sequence"/>
</dbReference>
<proteinExistence type="predicted"/>
<dbReference type="Proteomes" id="UP000049979">
    <property type="component" value="Unassembled WGS sequence"/>
</dbReference>
<dbReference type="RefSeq" id="WP_022045661.1">
    <property type="nucleotide sequence ID" value="NZ_CP173697.1"/>
</dbReference>
<evidence type="ECO:0000313" key="2">
    <source>
        <dbReference type="EMBL" id="CRL36620.1"/>
    </source>
</evidence>
<dbReference type="EMBL" id="CYXV01000007">
    <property type="protein sequence ID" value="CUM98272.1"/>
    <property type="molecule type" value="Genomic_DNA"/>
</dbReference>
<dbReference type="Pfam" id="PF14270">
    <property type="entry name" value="DUF4358"/>
    <property type="match status" value="1"/>
</dbReference>
<dbReference type="InterPro" id="IPR025648">
    <property type="entry name" value="DUF4358"/>
</dbReference>
<keyword evidence="4" id="KW-1185">Reference proteome</keyword>
<evidence type="ECO:0000313" key="5">
    <source>
        <dbReference type="Proteomes" id="UP000095495"/>
    </source>
</evidence>
<dbReference type="OrthoDB" id="1707145at2"/>